<accession>A0AAV3P064</accession>
<proteinExistence type="predicted"/>
<comment type="caution">
    <text evidence="2">The sequence shown here is derived from an EMBL/GenBank/DDBJ whole genome shotgun (WGS) entry which is preliminary data.</text>
</comment>
<evidence type="ECO:0000313" key="2">
    <source>
        <dbReference type="EMBL" id="GAA0145060.1"/>
    </source>
</evidence>
<feature type="compositionally biased region" description="Low complexity" evidence="1">
    <location>
        <begin position="1"/>
        <end position="15"/>
    </location>
</feature>
<evidence type="ECO:0000256" key="1">
    <source>
        <dbReference type="SAM" id="MobiDB-lite"/>
    </source>
</evidence>
<gene>
    <name evidence="2" type="ORF">LIER_36067</name>
</gene>
<sequence>MPSKSKNNSKSSTSKPPKRNPNKQPSKRSRRQSSSDEDESNEVQEKVFVPPIDNTPIARGGKHVKTKIHPGKTCSSNDLQGTIVWERFSN</sequence>
<evidence type="ECO:0000313" key="3">
    <source>
        <dbReference type="Proteomes" id="UP001454036"/>
    </source>
</evidence>
<reference evidence="2 3" key="1">
    <citation type="submission" date="2024-01" db="EMBL/GenBank/DDBJ databases">
        <title>The complete chloroplast genome sequence of Lithospermum erythrorhizon: insights into the phylogenetic relationship among Boraginaceae species and the maternal lineages of purple gromwells.</title>
        <authorList>
            <person name="Okada T."/>
            <person name="Watanabe K."/>
        </authorList>
    </citation>
    <scope>NUCLEOTIDE SEQUENCE [LARGE SCALE GENOMIC DNA]</scope>
</reference>
<dbReference type="EMBL" id="BAABME010016230">
    <property type="protein sequence ID" value="GAA0145060.1"/>
    <property type="molecule type" value="Genomic_DNA"/>
</dbReference>
<feature type="compositionally biased region" description="Basic residues" evidence="1">
    <location>
        <begin position="16"/>
        <end position="31"/>
    </location>
</feature>
<organism evidence="2 3">
    <name type="scientific">Lithospermum erythrorhizon</name>
    <name type="common">Purple gromwell</name>
    <name type="synonym">Lithospermum officinale var. erythrorhizon</name>
    <dbReference type="NCBI Taxonomy" id="34254"/>
    <lineage>
        <taxon>Eukaryota</taxon>
        <taxon>Viridiplantae</taxon>
        <taxon>Streptophyta</taxon>
        <taxon>Embryophyta</taxon>
        <taxon>Tracheophyta</taxon>
        <taxon>Spermatophyta</taxon>
        <taxon>Magnoliopsida</taxon>
        <taxon>eudicotyledons</taxon>
        <taxon>Gunneridae</taxon>
        <taxon>Pentapetalae</taxon>
        <taxon>asterids</taxon>
        <taxon>lamiids</taxon>
        <taxon>Boraginales</taxon>
        <taxon>Boraginaceae</taxon>
        <taxon>Boraginoideae</taxon>
        <taxon>Lithospermeae</taxon>
        <taxon>Lithospermum</taxon>
    </lineage>
</organism>
<dbReference type="Proteomes" id="UP001454036">
    <property type="component" value="Unassembled WGS sequence"/>
</dbReference>
<name>A0AAV3P064_LITER</name>
<feature type="compositionally biased region" description="Basic residues" evidence="1">
    <location>
        <begin position="60"/>
        <end position="70"/>
    </location>
</feature>
<feature type="region of interest" description="Disordered" evidence="1">
    <location>
        <begin position="1"/>
        <end position="75"/>
    </location>
</feature>
<protein>
    <submittedName>
        <fullName evidence="2">Uncharacterized protein</fullName>
    </submittedName>
</protein>
<dbReference type="AlphaFoldDB" id="A0AAV3P064"/>
<keyword evidence="3" id="KW-1185">Reference proteome</keyword>